<dbReference type="Proteomes" id="UP001142810">
    <property type="component" value="Unassembled WGS sequence"/>
</dbReference>
<feature type="domain" description="Inner membrane protein YejM N-terminal" evidence="2">
    <location>
        <begin position="7"/>
        <end position="256"/>
    </location>
</feature>
<evidence type="ECO:0000313" key="3">
    <source>
        <dbReference type="EMBL" id="MCW8108515.1"/>
    </source>
</evidence>
<accession>A0ABT3P6Z3</accession>
<evidence type="ECO:0000259" key="2">
    <source>
        <dbReference type="Pfam" id="PF11893"/>
    </source>
</evidence>
<dbReference type="SUPFAM" id="SSF53649">
    <property type="entry name" value="Alkaline phosphatase-like"/>
    <property type="match status" value="1"/>
</dbReference>
<feature type="transmembrane region" description="Helical" evidence="1">
    <location>
        <begin position="172"/>
        <end position="194"/>
    </location>
</feature>
<keyword evidence="1" id="KW-0812">Transmembrane</keyword>
<keyword evidence="1" id="KW-1133">Transmembrane helix</keyword>
<sequence>MILAESPRRQRVTKLVSWGHWFAFVNIFLALVIASVFIFSSPSPNSAIGTLYLLSNWFGHIGFLTFAGFVIFILPLCYLATNAKVIKAAASVIAAIGLALLAFDALLYNRTGFHINFSSTDLLRSEAQTQISQFGIQQWGYLLLLFVIWLGFQLLLANAIWKRMDRFQQRKIGMLVTVFFIVCFVSSHAVHVWADAALYQPIIKQDNMFPLSYPATAKTTMSRYGLLDLETYEERKQLQFAPDIHQIVYPTEPVYCAIDIANTMYLIVQTDNGNGLELDSLNLNKTNNYFTNASSLDALIMSTLFGVPEIYFETLTQERPVLMELPEALGMPVAIHIDESLPTSMLNDYRQAMENTGAGLHIAFLPASKINAFLEDEKVDFEKNGLIIATGFATGAGAQRGTLLTNLDVKADAISTEDLAPTILNSLGCNAPSHYYSTGQDFTNPQRNWLVSTSGERVVVIHENQRIEVLSNGSYEITNIDNGNRSNAPLNVDLLSRAIKQLTRFSQPH</sequence>
<dbReference type="InterPro" id="IPR024588">
    <property type="entry name" value="YejM_N"/>
</dbReference>
<keyword evidence="1" id="KW-0472">Membrane</keyword>
<feature type="transmembrane region" description="Helical" evidence="1">
    <location>
        <begin position="139"/>
        <end position="160"/>
    </location>
</feature>
<dbReference type="EMBL" id="JAPFRD010000010">
    <property type="protein sequence ID" value="MCW8108515.1"/>
    <property type="molecule type" value="Genomic_DNA"/>
</dbReference>
<feature type="transmembrane region" description="Helical" evidence="1">
    <location>
        <begin position="60"/>
        <end position="81"/>
    </location>
</feature>
<evidence type="ECO:0000256" key="1">
    <source>
        <dbReference type="SAM" id="Phobius"/>
    </source>
</evidence>
<gene>
    <name evidence="3" type="ORF">OPS25_08405</name>
</gene>
<protein>
    <submittedName>
        <fullName evidence="3">DUF3413 domain-containing protein</fullName>
    </submittedName>
</protein>
<reference evidence="3" key="1">
    <citation type="submission" date="2022-11" db="EMBL/GenBank/DDBJ databases">
        <title>Alteromonas sp. nov., isolated from sea water of the Qingdao.</title>
        <authorList>
            <person name="Wang Q."/>
        </authorList>
    </citation>
    <scope>NUCLEOTIDE SEQUENCE</scope>
    <source>
        <strain evidence="3">ASW11-7</strain>
    </source>
</reference>
<feature type="transmembrane region" description="Helical" evidence="1">
    <location>
        <begin position="88"/>
        <end position="108"/>
    </location>
</feature>
<organism evidence="3 4">
    <name type="scientific">Alteromonas aquimaris</name>
    <dbReference type="NCBI Taxonomy" id="2998417"/>
    <lineage>
        <taxon>Bacteria</taxon>
        <taxon>Pseudomonadati</taxon>
        <taxon>Pseudomonadota</taxon>
        <taxon>Gammaproteobacteria</taxon>
        <taxon>Alteromonadales</taxon>
        <taxon>Alteromonadaceae</taxon>
        <taxon>Alteromonas/Salinimonas group</taxon>
        <taxon>Alteromonas</taxon>
    </lineage>
</organism>
<proteinExistence type="predicted"/>
<evidence type="ECO:0000313" key="4">
    <source>
        <dbReference type="Proteomes" id="UP001142810"/>
    </source>
</evidence>
<dbReference type="RefSeq" id="WP_265617241.1">
    <property type="nucleotide sequence ID" value="NZ_JAPFRD010000010.1"/>
</dbReference>
<comment type="caution">
    <text evidence="3">The sequence shown here is derived from an EMBL/GenBank/DDBJ whole genome shotgun (WGS) entry which is preliminary data.</text>
</comment>
<dbReference type="Pfam" id="PF11893">
    <property type="entry name" value="DUF3413"/>
    <property type="match status" value="1"/>
</dbReference>
<feature type="transmembrane region" description="Helical" evidence="1">
    <location>
        <begin position="21"/>
        <end position="40"/>
    </location>
</feature>
<keyword evidence="4" id="KW-1185">Reference proteome</keyword>
<dbReference type="InterPro" id="IPR017850">
    <property type="entry name" value="Alkaline_phosphatase_core_sf"/>
</dbReference>
<name>A0ABT3P6Z3_9ALTE</name>